<feature type="chain" id="PRO_5042981531" description="GDSL esterase/lipase" evidence="5">
    <location>
        <begin position="32"/>
        <end position="355"/>
    </location>
</feature>
<protein>
    <recommendedName>
        <fullName evidence="8">GDSL esterase/lipase</fullName>
    </recommendedName>
</protein>
<evidence type="ECO:0008006" key="8">
    <source>
        <dbReference type="Google" id="ProtNLM"/>
    </source>
</evidence>
<keyword evidence="7" id="KW-1185">Reference proteome</keyword>
<dbReference type="SUPFAM" id="SSF52266">
    <property type="entry name" value="SGNH hydrolase"/>
    <property type="match status" value="1"/>
</dbReference>
<dbReference type="PANTHER" id="PTHR46020">
    <property type="entry name" value="OSJNBB0059K02.9 PROTEIN"/>
    <property type="match status" value="1"/>
</dbReference>
<name>A0AAN9SEH1_PSOTE</name>
<dbReference type="PANTHER" id="PTHR46020:SF30">
    <property type="entry name" value="GDSL-LIKE LIPASE_ACYLHYDROLASE"/>
    <property type="match status" value="1"/>
</dbReference>
<evidence type="ECO:0000256" key="1">
    <source>
        <dbReference type="ARBA" id="ARBA00008668"/>
    </source>
</evidence>
<evidence type="ECO:0000313" key="6">
    <source>
        <dbReference type="EMBL" id="KAK7392598.1"/>
    </source>
</evidence>
<gene>
    <name evidence="6" type="ORF">VNO78_21041</name>
</gene>
<dbReference type="Pfam" id="PF00657">
    <property type="entry name" value="Lipase_GDSL"/>
    <property type="match status" value="1"/>
</dbReference>
<keyword evidence="2" id="KW-0378">Hydrolase</keyword>
<reference evidence="6 7" key="1">
    <citation type="submission" date="2024-01" db="EMBL/GenBank/DDBJ databases">
        <title>The genomes of 5 underutilized Papilionoideae crops provide insights into root nodulation and disease resistanc.</title>
        <authorList>
            <person name="Jiang F."/>
        </authorList>
    </citation>
    <scope>NUCLEOTIDE SEQUENCE [LARGE SCALE GENOMIC DNA]</scope>
    <source>
        <strain evidence="6">DUOXIRENSHENG_FW03</strain>
        <tissue evidence="6">Leaves</tissue>
    </source>
</reference>
<proteinExistence type="inferred from homology"/>
<keyword evidence="5" id="KW-0732">Signal</keyword>
<evidence type="ECO:0000256" key="2">
    <source>
        <dbReference type="ARBA" id="ARBA00022801"/>
    </source>
</evidence>
<evidence type="ECO:0000256" key="5">
    <source>
        <dbReference type="SAM" id="SignalP"/>
    </source>
</evidence>
<dbReference type="EMBL" id="JAYMYS010000005">
    <property type="protein sequence ID" value="KAK7392598.1"/>
    <property type="molecule type" value="Genomic_DNA"/>
</dbReference>
<keyword evidence="3" id="KW-0442">Lipid degradation</keyword>
<dbReference type="GO" id="GO:0016042">
    <property type="term" value="P:lipid catabolic process"/>
    <property type="evidence" value="ECO:0007669"/>
    <property type="project" value="UniProtKB-KW"/>
</dbReference>
<dbReference type="Gene3D" id="3.40.50.1110">
    <property type="entry name" value="SGNH hydrolase"/>
    <property type="match status" value="1"/>
</dbReference>
<accession>A0AAN9SEH1</accession>
<keyword evidence="4" id="KW-0443">Lipid metabolism</keyword>
<organism evidence="6 7">
    <name type="scientific">Psophocarpus tetragonolobus</name>
    <name type="common">Winged bean</name>
    <name type="synonym">Dolichos tetragonolobus</name>
    <dbReference type="NCBI Taxonomy" id="3891"/>
    <lineage>
        <taxon>Eukaryota</taxon>
        <taxon>Viridiplantae</taxon>
        <taxon>Streptophyta</taxon>
        <taxon>Embryophyta</taxon>
        <taxon>Tracheophyta</taxon>
        <taxon>Spermatophyta</taxon>
        <taxon>Magnoliopsida</taxon>
        <taxon>eudicotyledons</taxon>
        <taxon>Gunneridae</taxon>
        <taxon>Pentapetalae</taxon>
        <taxon>rosids</taxon>
        <taxon>fabids</taxon>
        <taxon>Fabales</taxon>
        <taxon>Fabaceae</taxon>
        <taxon>Papilionoideae</taxon>
        <taxon>50 kb inversion clade</taxon>
        <taxon>NPAAA clade</taxon>
        <taxon>indigoferoid/millettioid clade</taxon>
        <taxon>Phaseoleae</taxon>
        <taxon>Psophocarpus</taxon>
    </lineage>
</organism>
<evidence type="ECO:0000256" key="4">
    <source>
        <dbReference type="ARBA" id="ARBA00023098"/>
    </source>
</evidence>
<sequence length="355" mass="39918">MDSHNQLFSLSSLSLVLLLLSGHMELQLVEGRWQRHEKNYSPKMLFVFGDSYVDTGNTRMTDQPGSWKNPYGLTFPGKPAGRFSNGRVLTDYIAEYLGLKSPAPYKFRKLMQQKLENGMNFAYGGTGVFDTFSQNPNMTIQIDFFNQLIKENVYTTSDLYDSVAYVSVSGNDYAFYSIRNGSFEGFPAFIGSVVSQTVTNLVRIQRLGVRKIVVGGLHPTGCVPASTASYSYQQCNSTFNDLALLHNNLLNQAVTKLNRQSKDNSTFVVVDLYDSFMSVLNHPSTNNIKEPFKPCCVGVGREYNCGSVENNVNKYTVCESPTSAFFWDLLHPSQAGWHAVYNKLQKMSALRQLRY</sequence>
<dbReference type="GO" id="GO:0016788">
    <property type="term" value="F:hydrolase activity, acting on ester bonds"/>
    <property type="evidence" value="ECO:0007669"/>
    <property type="project" value="InterPro"/>
</dbReference>
<evidence type="ECO:0000256" key="3">
    <source>
        <dbReference type="ARBA" id="ARBA00022963"/>
    </source>
</evidence>
<dbReference type="AlphaFoldDB" id="A0AAN9SEH1"/>
<dbReference type="InterPro" id="IPR001087">
    <property type="entry name" value="GDSL"/>
</dbReference>
<comment type="similarity">
    <text evidence="1">Belongs to the 'GDSL' lipolytic enzyme family.</text>
</comment>
<dbReference type="InterPro" id="IPR036514">
    <property type="entry name" value="SGNH_hydro_sf"/>
</dbReference>
<comment type="caution">
    <text evidence="6">The sequence shown here is derived from an EMBL/GenBank/DDBJ whole genome shotgun (WGS) entry which is preliminary data.</text>
</comment>
<evidence type="ECO:0000313" key="7">
    <source>
        <dbReference type="Proteomes" id="UP001386955"/>
    </source>
</evidence>
<dbReference type="Proteomes" id="UP001386955">
    <property type="component" value="Unassembled WGS sequence"/>
</dbReference>
<feature type="signal peptide" evidence="5">
    <location>
        <begin position="1"/>
        <end position="31"/>
    </location>
</feature>